<protein>
    <submittedName>
        <fullName evidence="2">Mitochondrial carrier protein</fullName>
    </submittedName>
</protein>
<reference evidence="2" key="1">
    <citation type="submission" date="2016-11" db="UniProtKB">
        <authorList>
            <consortium name="WormBaseParasite"/>
        </authorList>
    </citation>
    <scope>IDENTIFICATION</scope>
    <source>
        <strain evidence="2">KR3021</strain>
    </source>
</reference>
<evidence type="ECO:0000313" key="2">
    <source>
        <dbReference type="WBParaSite" id="RSKR_0000267700.1"/>
    </source>
</evidence>
<proteinExistence type="predicted"/>
<evidence type="ECO:0000313" key="1">
    <source>
        <dbReference type="Proteomes" id="UP000095286"/>
    </source>
</evidence>
<name>A0AC35TPJ3_9BILA</name>
<sequence>MFANKRSLEFVNSFSNSREKTFSQQCIAGEMAGVGISLLMNPVKRVKCMMQVETGNLGVFGTINSIFEKEGFYSMYRGLGSLMVREIPLSAVFFPTYAFVTSVINPGNEKLSITATLIGGACTEIASWNNKIRDVAKFILKTEGPKGFFKGLFPVILRAIPFNIAYFVRYELALKALDEL</sequence>
<dbReference type="WBParaSite" id="RSKR_0000267700.1">
    <property type="protein sequence ID" value="RSKR_0000267700.1"/>
    <property type="gene ID" value="RSKR_0000267700"/>
</dbReference>
<dbReference type="Proteomes" id="UP000095286">
    <property type="component" value="Unplaced"/>
</dbReference>
<organism evidence="1 2">
    <name type="scientific">Rhabditophanes sp. KR3021</name>
    <dbReference type="NCBI Taxonomy" id="114890"/>
    <lineage>
        <taxon>Eukaryota</taxon>
        <taxon>Metazoa</taxon>
        <taxon>Ecdysozoa</taxon>
        <taxon>Nematoda</taxon>
        <taxon>Chromadorea</taxon>
        <taxon>Rhabditida</taxon>
        <taxon>Tylenchina</taxon>
        <taxon>Panagrolaimomorpha</taxon>
        <taxon>Strongyloidoidea</taxon>
        <taxon>Alloionematidae</taxon>
        <taxon>Rhabditophanes</taxon>
    </lineage>
</organism>
<accession>A0AC35TPJ3</accession>